<organism evidence="2 3">
    <name type="scientific">Nephila pilipes</name>
    <name type="common">Giant wood spider</name>
    <name type="synonym">Nephila maculata</name>
    <dbReference type="NCBI Taxonomy" id="299642"/>
    <lineage>
        <taxon>Eukaryota</taxon>
        <taxon>Metazoa</taxon>
        <taxon>Ecdysozoa</taxon>
        <taxon>Arthropoda</taxon>
        <taxon>Chelicerata</taxon>
        <taxon>Arachnida</taxon>
        <taxon>Araneae</taxon>
        <taxon>Araneomorphae</taxon>
        <taxon>Entelegynae</taxon>
        <taxon>Araneoidea</taxon>
        <taxon>Nephilidae</taxon>
        <taxon>Nephila</taxon>
    </lineage>
</organism>
<comment type="caution">
    <text evidence="2">The sequence shown here is derived from an EMBL/GenBank/DDBJ whole genome shotgun (WGS) entry which is preliminary data.</text>
</comment>
<sequence>MLYNNLEVMRGLKELSNGSKNTERRERRKKKEAGGDKEAEGDAALGEDTTPTRPPSHVTKAHCHRHVTLPPSAHCSSPAH</sequence>
<name>A0A8X6NCT9_NEPPI</name>
<protein>
    <submittedName>
        <fullName evidence="2">Uncharacterized protein</fullName>
    </submittedName>
</protein>
<evidence type="ECO:0000313" key="2">
    <source>
        <dbReference type="EMBL" id="GFT06330.1"/>
    </source>
</evidence>
<dbReference type="AlphaFoldDB" id="A0A8X6NCT9"/>
<dbReference type="Proteomes" id="UP000887013">
    <property type="component" value="Unassembled WGS sequence"/>
</dbReference>
<dbReference type="EMBL" id="BMAW01056545">
    <property type="protein sequence ID" value="GFT06330.1"/>
    <property type="molecule type" value="Genomic_DNA"/>
</dbReference>
<evidence type="ECO:0000313" key="3">
    <source>
        <dbReference type="Proteomes" id="UP000887013"/>
    </source>
</evidence>
<proteinExistence type="predicted"/>
<evidence type="ECO:0000256" key="1">
    <source>
        <dbReference type="SAM" id="MobiDB-lite"/>
    </source>
</evidence>
<keyword evidence="3" id="KW-1185">Reference proteome</keyword>
<feature type="region of interest" description="Disordered" evidence="1">
    <location>
        <begin position="1"/>
        <end position="80"/>
    </location>
</feature>
<gene>
    <name evidence="2" type="ORF">NPIL_419211</name>
</gene>
<accession>A0A8X6NCT9</accession>
<reference evidence="2" key="1">
    <citation type="submission" date="2020-08" db="EMBL/GenBank/DDBJ databases">
        <title>Multicomponent nature underlies the extraordinary mechanical properties of spider dragline silk.</title>
        <authorList>
            <person name="Kono N."/>
            <person name="Nakamura H."/>
            <person name="Mori M."/>
            <person name="Yoshida Y."/>
            <person name="Ohtoshi R."/>
            <person name="Malay A.D."/>
            <person name="Moran D.A.P."/>
            <person name="Tomita M."/>
            <person name="Numata K."/>
            <person name="Arakawa K."/>
        </authorList>
    </citation>
    <scope>NUCLEOTIDE SEQUENCE</scope>
</reference>